<dbReference type="Proteomes" id="UP001363151">
    <property type="component" value="Unassembled WGS sequence"/>
</dbReference>
<keyword evidence="6" id="KW-0833">Ubl conjugation pathway</keyword>
<evidence type="ECO:0000256" key="6">
    <source>
        <dbReference type="RuleBase" id="RU366022"/>
    </source>
</evidence>
<dbReference type="PANTHER" id="PTHR10953:SF3">
    <property type="entry name" value="UBIQUITIN-LIKE MODIFIER-ACTIVATING ENZYME ATG7"/>
    <property type="match status" value="1"/>
</dbReference>
<feature type="domain" description="Ubiquitin-like modifier-activating enzyme Atg7 N-terminal" evidence="8">
    <location>
        <begin position="7"/>
        <end position="289"/>
    </location>
</feature>
<dbReference type="InterPro" id="IPR035985">
    <property type="entry name" value="Ubiquitin-activating_enz"/>
</dbReference>
<comment type="subcellular location">
    <subcellularLocation>
        <location evidence="6">Cytoplasm</location>
    </subcellularLocation>
    <subcellularLocation>
        <location evidence="6">Preautophagosomal structure</location>
    </subcellularLocation>
</comment>
<comment type="function">
    <text evidence="6">E1-like activating enzyme involved in the 2 ubiquitin-like systems required for autophagy.</text>
</comment>
<gene>
    <name evidence="9" type="primary">ATG7</name>
    <name evidence="9" type="ORF">SO694_00044044</name>
</gene>
<keyword evidence="6" id="KW-0963">Cytoplasm</keyword>
<keyword evidence="3 6" id="KW-0813">Transport</keyword>
<dbReference type="Gene3D" id="3.40.140.70">
    <property type="entry name" value="Ubiquitin-like modifier-activating enzyme ATG7 N-terminal domain"/>
    <property type="match status" value="1"/>
</dbReference>
<sequence>MTEFETLRFAPFSSAPKVAFWQAVGDAKLRDWRLDDGARAITGAYWPGSSSGGGARLELGASSVSGGAGPEGALAAPGRLTLVNTVEAFRSRDKNAFLADAAAALADAMDSGAAWERPEVLAGFEVLAFADLKTQKFVYWFAFPALALDPAARLAKSEPLASLGGDVADRLVAEALASVAFAFDPATNTILTLAAAAAVDDAPRTLVFCVADPATAQPGWPARNLVALVSRRFRATAARVACIRATAAESVVLDVALPEGCGRGAESRGVGWEPNAAGRMGPRSVDLAHLSDPAELATAAATLNLELMRWRLLPDLDVDKLKATKCLLLGAGTLGCAVSRNLVAWGVAHVTFVDSGKVSYSNPARQSLYEVDDAAKHKDKAVAAADALQRIAPGTSSKPARFEGRVMTIAMPGHSLAGDANAEQDLADLSAMVAAHDVVFLLTDTREARWLPTVLAAAHDTLLINVALGLDTFVVSRHGLAGQGPGKLGCYFCNDVMAPSDSSKDRTLDQQCTVSRPGLAPVASALAVELLVALLHHPAGGAADADPETPLSQRVDAKARPLGILPHSVRGFLTHFQTVLPTTRAFDKCSACSDAVVGAFRDRGFGFVAAVAADPAHLEAVSGLTGMKADVGDWEDDDDDDF</sequence>
<evidence type="ECO:0000256" key="4">
    <source>
        <dbReference type="ARBA" id="ARBA00022927"/>
    </source>
</evidence>
<dbReference type="InterPro" id="IPR006285">
    <property type="entry name" value="Atg7"/>
</dbReference>
<evidence type="ECO:0000256" key="3">
    <source>
        <dbReference type="ARBA" id="ARBA00022448"/>
    </source>
</evidence>
<keyword evidence="4 6" id="KW-0653">Protein transport</keyword>
<comment type="caution">
    <text evidence="9">The sequence shown here is derived from an EMBL/GenBank/DDBJ whole genome shotgun (WGS) entry which is preliminary data.</text>
</comment>
<protein>
    <recommendedName>
        <fullName evidence="2 6">Ubiquitin-like modifier-activating enzyme ATG7</fullName>
    </recommendedName>
    <alternativeName>
        <fullName evidence="6">Autophagy-related protein 7</fullName>
    </alternativeName>
</protein>
<accession>A0ABR1G780</accession>
<dbReference type="Gene3D" id="3.40.50.720">
    <property type="entry name" value="NAD(P)-binding Rossmann-like Domain"/>
    <property type="match status" value="1"/>
</dbReference>
<name>A0ABR1G780_AURAN</name>
<dbReference type="InterPro" id="IPR045886">
    <property type="entry name" value="ThiF/MoeB/HesA"/>
</dbReference>
<keyword evidence="10" id="KW-1185">Reference proteome</keyword>
<dbReference type="NCBIfam" id="TIGR01381">
    <property type="entry name" value="E1_like_apg7"/>
    <property type="match status" value="1"/>
</dbReference>
<dbReference type="InterPro" id="IPR042523">
    <property type="entry name" value="Atg7_N_2"/>
</dbReference>
<dbReference type="EMBL" id="JBBJCI010000083">
    <property type="protein sequence ID" value="KAK7249040.1"/>
    <property type="molecule type" value="Genomic_DNA"/>
</dbReference>
<dbReference type="InterPro" id="IPR042522">
    <property type="entry name" value="Atg7_N_1"/>
</dbReference>
<dbReference type="InterPro" id="IPR032197">
    <property type="entry name" value="Atg7_N"/>
</dbReference>
<dbReference type="PANTHER" id="PTHR10953">
    <property type="entry name" value="UBIQUITIN-ACTIVATING ENZYME E1"/>
    <property type="match status" value="1"/>
</dbReference>
<organism evidence="9 10">
    <name type="scientific">Aureococcus anophagefferens</name>
    <name type="common">Harmful bloom alga</name>
    <dbReference type="NCBI Taxonomy" id="44056"/>
    <lineage>
        <taxon>Eukaryota</taxon>
        <taxon>Sar</taxon>
        <taxon>Stramenopiles</taxon>
        <taxon>Ochrophyta</taxon>
        <taxon>Pelagophyceae</taxon>
        <taxon>Pelagomonadales</taxon>
        <taxon>Pelagomonadaceae</taxon>
        <taxon>Aureococcus</taxon>
    </lineage>
</organism>
<evidence type="ECO:0000313" key="9">
    <source>
        <dbReference type="EMBL" id="KAK7249040.1"/>
    </source>
</evidence>
<dbReference type="Pfam" id="PF16420">
    <property type="entry name" value="ATG7_N"/>
    <property type="match status" value="1"/>
</dbReference>
<evidence type="ECO:0000256" key="5">
    <source>
        <dbReference type="ARBA" id="ARBA00023006"/>
    </source>
</evidence>
<dbReference type="SUPFAM" id="SSF69572">
    <property type="entry name" value="Activating enzymes of the ubiquitin-like proteins"/>
    <property type="match status" value="1"/>
</dbReference>
<evidence type="ECO:0000313" key="10">
    <source>
        <dbReference type="Proteomes" id="UP001363151"/>
    </source>
</evidence>
<feature type="domain" description="THIF-type NAD/FAD binding fold" evidence="7">
    <location>
        <begin position="308"/>
        <end position="538"/>
    </location>
</feature>
<comment type="similarity">
    <text evidence="1 6">Belongs to the ATG7 family.</text>
</comment>
<evidence type="ECO:0000256" key="1">
    <source>
        <dbReference type="ARBA" id="ARBA00010931"/>
    </source>
</evidence>
<dbReference type="Gene3D" id="3.40.140.100">
    <property type="entry name" value="Ubiquitin-like modifier-activating enzyme ATG7 C-terminal domain"/>
    <property type="match status" value="1"/>
</dbReference>
<evidence type="ECO:0000259" key="8">
    <source>
        <dbReference type="Pfam" id="PF16420"/>
    </source>
</evidence>
<keyword evidence="5 6" id="KW-0072">Autophagy</keyword>
<evidence type="ECO:0000259" key="7">
    <source>
        <dbReference type="Pfam" id="PF00899"/>
    </source>
</evidence>
<comment type="subunit">
    <text evidence="6">Homodimer.</text>
</comment>
<evidence type="ECO:0000256" key="2">
    <source>
        <dbReference type="ARBA" id="ARBA00017647"/>
    </source>
</evidence>
<dbReference type="Pfam" id="PF00899">
    <property type="entry name" value="ThiF"/>
    <property type="match status" value="1"/>
</dbReference>
<reference evidence="9 10" key="1">
    <citation type="submission" date="2024-03" db="EMBL/GenBank/DDBJ databases">
        <title>Aureococcus anophagefferens CCMP1851 and Kratosvirus quantuckense: Draft genome of a second virus-susceptible host strain in the model system.</title>
        <authorList>
            <person name="Chase E."/>
            <person name="Truchon A.R."/>
            <person name="Schepens W."/>
            <person name="Wilhelm S.W."/>
        </authorList>
    </citation>
    <scope>NUCLEOTIDE SEQUENCE [LARGE SCALE GENOMIC DNA]</scope>
    <source>
        <strain evidence="9 10">CCMP1851</strain>
    </source>
</reference>
<dbReference type="InterPro" id="IPR000594">
    <property type="entry name" value="ThiF_NAD_FAD-bd"/>
</dbReference>
<proteinExistence type="inferred from homology"/>